<organism evidence="2 3">
    <name type="scientific">Escherichia coli</name>
    <dbReference type="NCBI Taxonomy" id="562"/>
    <lineage>
        <taxon>Bacteria</taxon>
        <taxon>Pseudomonadati</taxon>
        <taxon>Pseudomonadota</taxon>
        <taxon>Gammaproteobacteria</taxon>
        <taxon>Enterobacterales</taxon>
        <taxon>Enterobacteriaceae</taxon>
        <taxon>Escherichia</taxon>
    </lineage>
</organism>
<dbReference type="AlphaFoldDB" id="A0A8S0G455"/>
<dbReference type="Proteomes" id="UP000467488">
    <property type="component" value="Chromosome"/>
</dbReference>
<reference evidence="2 3" key="1">
    <citation type="submission" date="2020-01" db="EMBL/GenBank/DDBJ databases">
        <title>Dynamics of blaIMP-6 dissemination in carbapenem resistant Enterobacteriacea isolated from regional surveillance in Osaka, Japan.</title>
        <authorList>
            <person name="Abe R."/>
            <person name="Akeda Y."/>
            <person name="Sugawara Y."/>
            <person name="Yamamoto N."/>
            <person name="Tomono K."/>
            <person name="Takeuchi D."/>
            <person name="Kawahara R."/>
            <person name="Hamada S."/>
        </authorList>
    </citation>
    <scope>NUCLEOTIDE SEQUENCE [LARGE SCALE GENOMIC DNA]</scope>
    <source>
        <strain evidence="2 3">E300</strain>
    </source>
</reference>
<sequence length="83" mass="9301">MGSLHRFVLCLNTLTPKLTFSKYVQKGKYEMSQVSLSQQLKEGNLFAEQCPSREVFTAMKSETRHQPLGGIDSGGATRRYSSL</sequence>
<feature type="region of interest" description="Disordered" evidence="1">
    <location>
        <begin position="63"/>
        <end position="83"/>
    </location>
</feature>
<name>A0A8S0G455_ECOLX</name>
<evidence type="ECO:0000256" key="1">
    <source>
        <dbReference type="SAM" id="MobiDB-lite"/>
    </source>
</evidence>
<protein>
    <submittedName>
        <fullName evidence="2">Uncharacterized protein</fullName>
    </submittedName>
</protein>
<evidence type="ECO:0000313" key="3">
    <source>
        <dbReference type="Proteomes" id="UP000467488"/>
    </source>
</evidence>
<dbReference type="EMBL" id="AP022360">
    <property type="protein sequence ID" value="BBU87319.1"/>
    <property type="molecule type" value="Genomic_DNA"/>
</dbReference>
<proteinExistence type="predicted"/>
<gene>
    <name evidence="2" type="ORF">EIMP300_87190</name>
</gene>
<accession>A0A8S0G455</accession>
<evidence type="ECO:0000313" key="2">
    <source>
        <dbReference type="EMBL" id="BBU87319.1"/>
    </source>
</evidence>